<evidence type="ECO:0000256" key="5">
    <source>
        <dbReference type="ARBA" id="ARBA00047942"/>
    </source>
</evidence>
<dbReference type="PANTHER" id="PTHR33841:SF1">
    <property type="entry name" value="DNA METHYLTRANSFERASE A"/>
    <property type="match status" value="1"/>
</dbReference>
<dbReference type="EC" id="2.1.1.72" evidence="2"/>
<reference evidence="7" key="3">
    <citation type="submission" date="2021-08" db="EMBL/GenBank/DDBJ databases">
        <authorList>
            <person name="Tani A."/>
            <person name="Ola A."/>
            <person name="Ogura Y."/>
            <person name="Katsura K."/>
            <person name="Hayashi T."/>
        </authorList>
    </citation>
    <scope>NUCLEOTIDE SEQUENCE</scope>
    <source>
        <strain evidence="7">DSM 22415</strain>
    </source>
</reference>
<dbReference type="InterPro" id="IPR003356">
    <property type="entry name" value="DNA_methylase_A-5"/>
</dbReference>
<gene>
    <name evidence="7" type="ORF">IFDJLNFL_3452</name>
    <name evidence="8" type="ORF">MTDSW087_01151</name>
</gene>
<dbReference type="OrthoDB" id="9806213at2"/>
<dbReference type="GO" id="GO:0003677">
    <property type="term" value="F:DNA binding"/>
    <property type="evidence" value="ECO:0007669"/>
    <property type="project" value="InterPro"/>
</dbReference>
<dbReference type="EMBL" id="CABFVH010000004">
    <property type="protein sequence ID" value="VUF11469.1"/>
    <property type="molecule type" value="Genomic_DNA"/>
</dbReference>
<evidence type="ECO:0000313" key="10">
    <source>
        <dbReference type="Proteomes" id="UP001055303"/>
    </source>
</evidence>
<dbReference type="RefSeq" id="WP_144761350.1">
    <property type="nucleotide sequence ID" value="NZ_BPQI01000107.1"/>
</dbReference>
<feature type="domain" description="DNA methylase adenine-specific" evidence="6">
    <location>
        <begin position="289"/>
        <end position="361"/>
    </location>
</feature>
<dbReference type="GO" id="GO:0009007">
    <property type="term" value="F:site-specific DNA-methyltransferase (adenine-specific) activity"/>
    <property type="evidence" value="ECO:0007669"/>
    <property type="project" value="UniProtKB-EC"/>
</dbReference>
<keyword evidence="4" id="KW-0808">Transferase</keyword>
<reference evidence="7" key="2">
    <citation type="journal article" date="2021" name="Front. Microbiol.">
        <title>Comprehensive Comparative Genomics and Phenotyping of Methylobacterium Species.</title>
        <authorList>
            <person name="Alessa O."/>
            <person name="Ogura Y."/>
            <person name="Fujitani Y."/>
            <person name="Takami H."/>
            <person name="Hayashi T."/>
            <person name="Sahin N."/>
            <person name="Tani A."/>
        </authorList>
    </citation>
    <scope>NUCLEOTIDE SEQUENCE</scope>
    <source>
        <strain evidence="7">DSM 22415</strain>
    </source>
</reference>
<dbReference type="Gene3D" id="3.40.50.150">
    <property type="entry name" value="Vaccinia Virus protein VP39"/>
    <property type="match status" value="2"/>
</dbReference>
<dbReference type="GO" id="GO:0032259">
    <property type="term" value="P:methylation"/>
    <property type="evidence" value="ECO:0007669"/>
    <property type="project" value="UniProtKB-KW"/>
</dbReference>
<sequence>MPIDNAELEAVVTELARRPGHEKVRALLHRILTGALDARSEQIAFEQALPEVHGRVDALLGRTLVEIKADLRREGAAAEAQLARYLPEREAATGQRYVGLATDGARFAAYEMRDGDLVALTAHETRPSEARALLAWLEGVIAVRDWLPADAVGITNELGRRSAAFARTHGLLRDAWAAVAADPEAALKRQLWERHLGFVYGKAVGGDDLWLQHTYLVILAKAIAAGAMRIHGRSPQDLLDGRAFREAGVHGAVEEDFFGWVLQAPNGPAIVASLADHAARFDLGSVDVDLLKVLYESLIDPEQRHDLGEYYTPDWLARKVVRHALDRPAQQTCLDPACGSGSFLFHAVRLKREALSGEGVAAEEVAARCCAAITGFEVHPVAVIFARVTHLLALGEALLTRGGDISLPVYLGDALQWNVRRDAAEQDLVIEVPPPGARRAGGSVLRFPLALCADPGLFDRVVTAMHDASEAGRDADAFLRGIAGCRVPTAQHGTLRATYITYDRLRRAGRDHVWGFIARNLSRPVALSDGARVDVVLGNPPWLSYRYMSAGMQARFRETARRLGVWVGPDEARLVTQTDLAGLFFVRCAELYARPVRHGRAGGGRLAMVLPLAALSRGQYRAFRTGAWTGISVAFTEAWVLDNKAVAPLFRVPTCALFATVAAAPRPTPERATLFAGRLPFKDAPEELADRNLRLAEGPAPRAVGFAAESPYRNRFRRGATLVPRMLCLVERRDAGRLGANQAAPAVQSRRSNLEDPRYRGLPSLDGSVERDCLRPVYLGESIAPFRVLRPFEGVVPVDAEGNVLDARQAGNRGLARLAAWMARAEAVWDRTSARKMGLAARWNFHNGLENQFPIAVLRVAFAASGTRPAAVILRDDRGIAEHALYWCAVESEAEGYFLLAILNSETARLRMMNIQARGEQGARHFDKLMFTLPIPLFDARIRLHAALAAAAEAAEELAATVPVAADMPFQRARGVIRTALQDSGLAERIDLLVAELLGPDPWGKDEAAAVLEAAEP</sequence>
<accession>A0A564FTJ4</accession>
<evidence type="ECO:0000256" key="2">
    <source>
        <dbReference type="ARBA" id="ARBA00011900"/>
    </source>
</evidence>
<keyword evidence="3" id="KW-0489">Methyltransferase</keyword>
<proteinExistence type="inferred from homology"/>
<comment type="catalytic activity">
    <reaction evidence="5">
        <text>a 2'-deoxyadenosine in DNA + S-adenosyl-L-methionine = an N(6)-methyl-2'-deoxyadenosine in DNA + S-adenosyl-L-homocysteine + H(+)</text>
        <dbReference type="Rhea" id="RHEA:15197"/>
        <dbReference type="Rhea" id="RHEA-COMP:12418"/>
        <dbReference type="Rhea" id="RHEA-COMP:12419"/>
        <dbReference type="ChEBI" id="CHEBI:15378"/>
        <dbReference type="ChEBI" id="CHEBI:57856"/>
        <dbReference type="ChEBI" id="CHEBI:59789"/>
        <dbReference type="ChEBI" id="CHEBI:90615"/>
        <dbReference type="ChEBI" id="CHEBI:90616"/>
        <dbReference type="EC" id="2.1.1.72"/>
    </reaction>
</comment>
<evidence type="ECO:0000256" key="3">
    <source>
        <dbReference type="ARBA" id="ARBA00022603"/>
    </source>
</evidence>
<dbReference type="InterPro" id="IPR050953">
    <property type="entry name" value="N4_N6_ade-DNA_methylase"/>
</dbReference>
<dbReference type="AlphaFoldDB" id="A0A564FTJ4"/>
<dbReference type="SUPFAM" id="SSF53335">
    <property type="entry name" value="S-adenosyl-L-methionine-dependent methyltransferases"/>
    <property type="match status" value="1"/>
</dbReference>
<evidence type="ECO:0000313" key="7">
    <source>
        <dbReference type="EMBL" id="GJD57549.1"/>
    </source>
</evidence>
<dbReference type="EMBL" id="BPQI01000107">
    <property type="protein sequence ID" value="GJD57549.1"/>
    <property type="molecule type" value="Genomic_DNA"/>
</dbReference>
<dbReference type="Pfam" id="PF02384">
    <property type="entry name" value="N6_Mtase"/>
    <property type="match status" value="1"/>
</dbReference>
<evidence type="ECO:0000256" key="4">
    <source>
        <dbReference type="ARBA" id="ARBA00022679"/>
    </source>
</evidence>
<name>A0A564FTJ4_9HYPH</name>
<dbReference type="Proteomes" id="UP000401717">
    <property type="component" value="Unassembled WGS sequence"/>
</dbReference>
<dbReference type="Proteomes" id="UP001055303">
    <property type="component" value="Unassembled WGS sequence"/>
</dbReference>
<dbReference type="PRINTS" id="PR00507">
    <property type="entry name" value="N12N6MTFRASE"/>
</dbReference>
<dbReference type="GO" id="GO:0008170">
    <property type="term" value="F:N-methyltransferase activity"/>
    <property type="evidence" value="ECO:0007669"/>
    <property type="project" value="InterPro"/>
</dbReference>
<dbReference type="InterPro" id="IPR029063">
    <property type="entry name" value="SAM-dependent_MTases_sf"/>
</dbReference>
<dbReference type="PANTHER" id="PTHR33841">
    <property type="entry name" value="DNA METHYLTRANSFERASE YEEA-RELATED"/>
    <property type="match status" value="1"/>
</dbReference>
<evidence type="ECO:0000256" key="1">
    <source>
        <dbReference type="ARBA" id="ARBA00006594"/>
    </source>
</evidence>
<organism evidence="8 9">
    <name type="scientific">Methylobacterium dankookense</name>
    <dbReference type="NCBI Taxonomy" id="560405"/>
    <lineage>
        <taxon>Bacteria</taxon>
        <taxon>Pseudomonadati</taxon>
        <taxon>Pseudomonadota</taxon>
        <taxon>Alphaproteobacteria</taxon>
        <taxon>Hyphomicrobiales</taxon>
        <taxon>Methylobacteriaceae</taxon>
        <taxon>Methylobacterium</taxon>
    </lineage>
</organism>
<protein>
    <recommendedName>
        <fullName evidence="2">site-specific DNA-methyltransferase (adenine-specific)</fullName>
        <ecNumber evidence="2">2.1.1.72</ecNumber>
    </recommendedName>
</protein>
<evidence type="ECO:0000313" key="8">
    <source>
        <dbReference type="EMBL" id="VUF11469.1"/>
    </source>
</evidence>
<evidence type="ECO:0000313" key="9">
    <source>
        <dbReference type="Proteomes" id="UP000401717"/>
    </source>
</evidence>
<reference evidence="8 9" key="1">
    <citation type="submission" date="2019-06" db="EMBL/GenBank/DDBJ databases">
        <authorList>
            <person name="Rodrigo-Torres L."/>
            <person name="Arahal R. D."/>
            <person name="Lucena T."/>
        </authorList>
    </citation>
    <scope>NUCLEOTIDE SEQUENCE [LARGE SCALE GENOMIC DNA]</scope>
    <source>
        <strain evidence="8 9">SW08-7</strain>
    </source>
</reference>
<keyword evidence="10" id="KW-1185">Reference proteome</keyword>
<comment type="similarity">
    <text evidence="1">Belongs to the N(4)/N(6)-methyltransferase family.</text>
</comment>
<evidence type="ECO:0000259" key="6">
    <source>
        <dbReference type="Pfam" id="PF02384"/>
    </source>
</evidence>